<evidence type="ECO:0000259" key="4">
    <source>
        <dbReference type="Pfam" id="PF01494"/>
    </source>
</evidence>
<dbReference type="EMBL" id="JAVREM010000008">
    <property type="protein sequence ID" value="MDT0318795.1"/>
    <property type="molecule type" value="Genomic_DNA"/>
</dbReference>
<feature type="region of interest" description="Disordered" evidence="3">
    <location>
        <begin position="407"/>
        <end position="436"/>
    </location>
</feature>
<dbReference type="RefSeq" id="WP_311597682.1">
    <property type="nucleotide sequence ID" value="NZ_JAVREM010000008.1"/>
</dbReference>
<evidence type="ECO:0000313" key="6">
    <source>
        <dbReference type="Proteomes" id="UP001183420"/>
    </source>
</evidence>
<dbReference type="SUPFAM" id="SSF51905">
    <property type="entry name" value="FAD/NAD(P)-binding domain"/>
    <property type="match status" value="1"/>
</dbReference>
<keyword evidence="5" id="KW-0503">Monooxygenase</keyword>
<name>A0ABU2LMG7_9ACTN</name>
<proteinExistence type="predicted"/>
<dbReference type="InterPro" id="IPR002938">
    <property type="entry name" value="FAD-bd"/>
</dbReference>
<keyword evidence="6" id="KW-1185">Reference proteome</keyword>
<dbReference type="Gene3D" id="3.30.9.10">
    <property type="entry name" value="D-Amino Acid Oxidase, subunit A, domain 2"/>
    <property type="match status" value="1"/>
</dbReference>
<dbReference type="PRINTS" id="PR00420">
    <property type="entry name" value="RNGMNOXGNASE"/>
</dbReference>
<evidence type="ECO:0000256" key="3">
    <source>
        <dbReference type="SAM" id="MobiDB-lite"/>
    </source>
</evidence>
<gene>
    <name evidence="5" type="ORF">RNC47_10645</name>
</gene>
<sequence length="436" mass="47058">MSRRPAGRRLSTQVAIVGAGPAGLVLACALGRVGVDALVLERHPREVVERRPRAGLLEPRVVAYLRSLGLADRLLVEGTRHGWCDFLCRGERLRVDYAAHSGGLRHWVYPQQSLVRDLVAALCGAGRPPLFGRPVTAVPAPATGRPRVECAGLEIDCEYVVGCDGAHGVTGDALPRALSGRGVRRYPYDWLTVLAEVDRPVAGVLYALHEEGFAGLMPRSHHVARLYLQVPAGDDPARWPAPRIHERLRVRLAGVVGELPRIGRVTGTGVLRMRSSIRDHLVSGRLLLAGDAAHVLTPSGAKGMNLAIADAAELAHAFARRYLDGDRQGLAAYAARRLPHVHATQRFSDRLLRLLHLSPRDLHDPPRALALRAAEIRRLTEPGRHATAFARQYVGAGPELPPLPAATARGVRSGAWPTAARPGPVHASHTTQTGDD</sequence>
<dbReference type="InterPro" id="IPR036188">
    <property type="entry name" value="FAD/NAD-bd_sf"/>
</dbReference>
<evidence type="ECO:0000313" key="5">
    <source>
        <dbReference type="EMBL" id="MDT0318795.1"/>
    </source>
</evidence>
<comment type="caution">
    <text evidence="5">The sequence shown here is derived from an EMBL/GenBank/DDBJ whole genome shotgun (WGS) entry which is preliminary data.</text>
</comment>
<keyword evidence="5" id="KW-0560">Oxidoreductase</keyword>
<dbReference type="PANTHER" id="PTHR43004:SF3">
    <property type="entry name" value="P-HYDROXYBENZOATE HYDROXYLASE"/>
    <property type="match status" value="1"/>
</dbReference>
<organism evidence="5 6">
    <name type="scientific">Streptomyces millisiae</name>
    <dbReference type="NCBI Taxonomy" id="3075542"/>
    <lineage>
        <taxon>Bacteria</taxon>
        <taxon>Bacillati</taxon>
        <taxon>Actinomycetota</taxon>
        <taxon>Actinomycetes</taxon>
        <taxon>Kitasatosporales</taxon>
        <taxon>Streptomycetaceae</taxon>
        <taxon>Streptomyces</taxon>
    </lineage>
</organism>
<dbReference type="InterPro" id="IPR050641">
    <property type="entry name" value="RIFMO-like"/>
</dbReference>
<reference evidence="6" key="1">
    <citation type="submission" date="2023-07" db="EMBL/GenBank/DDBJ databases">
        <title>30 novel species of actinomycetes from the DSMZ collection.</title>
        <authorList>
            <person name="Nouioui I."/>
        </authorList>
    </citation>
    <scope>NUCLEOTIDE SEQUENCE [LARGE SCALE GENOMIC DNA]</scope>
    <source>
        <strain evidence="6">DSM 44918</strain>
    </source>
</reference>
<accession>A0ABU2LMG7</accession>
<dbReference type="Pfam" id="PF01494">
    <property type="entry name" value="FAD_binding_3"/>
    <property type="match status" value="1"/>
</dbReference>
<dbReference type="GO" id="GO:0004497">
    <property type="term" value="F:monooxygenase activity"/>
    <property type="evidence" value="ECO:0007669"/>
    <property type="project" value="UniProtKB-KW"/>
</dbReference>
<protein>
    <submittedName>
        <fullName evidence="5">FAD-dependent monooxygenase</fullName>
    </submittedName>
</protein>
<feature type="domain" description="FAD-binding" evidence="4">
    <location>
        <begin position="12"/>
        <end position="347"/>
    </location>
</feature>
<dbReference type="SUPFAM" id="SSF54373">
    <property type="entry name" value="FAD-linked reductases, C-terminal domain"/>
    <property type="match status" value="1"/>
</dbReference>
<evidence type="ECO:0000256" key="2">
    <source>
        <dbReference type="ARBA" id="ARBA00022827"/>
    </source>
</evidence>
<dbReference type="Gene3D" id="3.50.50.60">
    <property type="entry name" value="FAD/NAD(P)-binding domain"/>
    <property type="match status" value="1"/>
</dbReference>
<dbReference type="PANTHER" id="PTHR43004">
    <property type="entry name" value="TRK SYSTEM POTASSIUM UPTAKE PROTEIN"/>
    <property type="match status" value="1"/>
</dbReference>
<keyword evidence="2" id="KW-0274">FAD</keyword>
<evidence type="ECO:0000256" key="1">
    <source>
        <dbReference type="ARBA" id="ARBA00022630"/>
    </source>
</evidence>
<dbReference type="PROSITE" id="PS51257">
    <property type="entry name" value="PROKAR_LIPOPROTEIN"/>
    <property type="match status" value="1"/>
</dbReference>
<keyword evidence="1" id="KW-0285">Flavoprotein</keyword>
<dbReference type="Proteomes" id="UP001183420">
    <property type="component" value="Unassembled WGS sequence"/>
</dbReference>